<keyword evidence="1" id="KW-0808">Transferase</keyword>
<comment type="caution">
    <text evidence="3">The sequence shown here is derived from an EMBL/GenBank/DDBJ whole genome shotgun (WGS) entry which is preliminary data.</text>
</comment>
<keyword evidence="1" id="KW-0812">Transmembrane</keyword>
<protein>
    <recommendedName>
        <fullName evidence="1">Polyprenol-phosphate-mannose--protein mannosyltransferase</fullName>
        <ecNumber evidence="1">2.4.1.-</ecNumber>
    </recommendedName>
</protein>
<dbReference type="EC" id="2.4.1.-" evidence="1"/>
<comment type="caution">
    <text evidence="1">Lacks conserved residue(s) required for the propagation of feature annotation.</text>
</comment>
<keyword evidence="1" id="KW-0472">Membrane</keyword>
<sequence>MWRRGDAQSIAAIGNPLIWWGGLAAMLLSWWLGARNRDKAVLTIAVMYLSFYVPWMVSPRSITFLYHYFPMVPLLILSIVWMLRWVEQRWYYGRTFTVLVVAGAAVLFIWFYPVLTGMTISREWMNFGIRWLPSWGF</sequence>
<dbReference type="Pfam" id="PF16192">
    <property type="entry name" value="PMT_4TMC"/>
    <property type="match status" value="1"/>
</dbReference>
<dbReference type="GO" id="GO:0005886">
    <property type="term" value="C:plasma membrane"/>
    <property type="evidence" value="ECO:0007669"/>
    <property type="project" value="UniProtKB-SubCell"/>
</dbReference>
<comment type="function">
    <text evidence="1">Protein O-mannosyltransferase that catalyzes the transfer of a single mannose residue from a polyprenol phospho-mannosyl lipidic donor to the hydroxyl group of selected serine and threonine residues in acceptor proteins.</text>
</comment>
<name>A0A9X4QN14_9BACL</name>
<dbReference type="GO" id="GO:0004169">
    <property type="term" value="F:dolichyl-phosphate-mannose-protein mannosyltransferase activity"/>
    <property type="evidence" value="ECO:0007669"/>
    <property type="project" value="UniProtKB-UniRule"/>
</dbReference>
<dbReference type="PANTHER" id="PTHR10050:SF46">
    <property type="entry name" value="PROTEIN O-MANNOSYL-TRANSFERASE 2"/>
    <property type="match status" value="1"/>
</dbReference>
<dbReference type="Proteomes" id="UP001153387">
    <property type="component" value="Unassembled WGS sequence"/>
</dbReference>
<keyword evidence="1" id="KW-0328">Glycosyltransferase</keyword>
<organism evidence="3 4">
    <name type="scientific">Cohnella ginsengisoli</name>
    <dbReference type="NCBI Taxonomy" id="425004"/>
    <lineage>
        <taxon>Bacteria</taxon>
        <taxon>Bacillati</taxon>
        <taxon>Bacillota</taxon>
        <taxon>Bacilli</taxon>
        <taxon>Bacillales</taxon>
        <taxon>Paenibacillaceae</taxon>
        <taxon>Cohnella</taxon>
    </lineage>
</organism>
<comment type="similarity">
    <text evidence="1">Belongs to the glycosyltransferase 39 family.</text>
</comment>
<evidence type="ECO:0000313" key="4">
    <source>
        <dbReference type="Proteomes" id="UP001153387"/>
    </source>
</evidence>
<dbReference type="AlphaFoldDB" id="A0A9X4QN14"/>
<keyword evidence="4" id="KW-1185">Reference proteome</keyword>
<feature type="transmembrane region" description="Helical" evidence="1">
    <location>
        <begin position="95"/>
        <end position="115"/>
    </location>
</feature>
<evidence type="ECO:0000313" key="3">
    <source>
        <dbReference type="EMBL" id="MDG0791991.1"/>
    </source>
</evidence>
<comment type="subcellular location">
    <subcellularLocation>
        <location evidence="1">Cell membrane</location>
    </subcellularLocation>
</comment>
<gene>
    <name evidence="3" type="ORF">OMP38_14835</name>
</gene>
<feature type="domain" description="Protein O-mannosyl-transferase C-terminal four TM" evidence="2">
    <location>
        <begin position="2"/>
        <end position="135"/>
    </location>
</feature>
<reference evidence="3 4" key="1">
    <citation type="submission" date="2022-10" db="EMBL/GenBank/DDBJ databases">
        <title>Comparative genomic analysis of Cohnella hashimotonis sp. nov., isolated from the International Space Station.</title>
        <authorList>
            <person name="Simpson A."/>
            <person name="Venkateswaran K."/>
        </authorList>
    </citation>
    <scope>NUCLEOTIDE SEQUENCE [LARGE SCALE GENOMIC DNA]</scope>
    <source>
        <strain evidence="3 4">DSM 18997</strain>
    </source>
</reference>
<dbReference type="EMBL" id="JAPDHZ010000003">
    <property type="protein sequence ID" value="MDG0791991.1"/>
    <property type="molecule type" value="Genomic_DNA"/>
</dbReference>
<dbReference type="InterPro" id="IPR027005">
    <property type="entry name" value="PMT-like"/>
</dbReference>
<keyword evidence="1" id="KW-1003">Cell membrane</keyword>
<evidence type="ECO:0000256" key="1">
    <source>
        <dbReference type="RuleBase" id="RU367007"/>
    </source>
</evidence>
<comment type="pathway">
    <text evidence="1">Protein modification; protein glycosylation.</text>
</comment>
<proteinExistence type="inferred from homology"/>
<feature type="transmembrane region" description="Helical" evidence="1">
    <location>
        <begin position="40"/>
        <end position="58"/>
    </location>
</feature>
<dbReference type="PANTHER" id="PTHR10050">
    <property type="entry name" value="DOLICHYL-PHOSPHATE-MANNOSE--PROTEIN MANNOSYLTRANSFERASE"/>
    <property type="match status" value="1"/>
</dbReference>
<accession>A0A9X4QN14</accession>
<keyword evidence="1" id="KW-1133">Transmembrane helix</keyword>
<feature type="transmembrane region" description="Helical" evidence="1">
    <location>
        <begin position="64"/>
        <end position="83"/>
    </location>
</feature>
<feature type="transmembrane region" description="Helical" evidence="1">
    <location>
        <begin position="12"/>
        <end position="33"/>
    </location>
</feature>
<evidence type="ECO:0000259" key="2">
    <source>
        <dbReference type="Pfam" id="PF16192"/>
    </source>
</evidence>
<dbReference type="InterPro" id="IPR032421">
    <property type="entry name" value="PMT_4TMC"/>
</dbReference>